<sequence length="226" mass="26113">VIYPCLLLQLVQYYEGSFYKDYRHGDGVYCWPTGHKFTGKFYLNRKEGYGKQIFPDGATFQGLYHTGQRFGPGVVTYPDGRQDVGLWVGQHVLQLCRAEEEGFTLQDFPEYAAYMEPAVISDSLIQPEIQQMKAQATALVDKELLSDETFIYPVGIEMYSTNGDHLPLPPGRRKDLDQHFYGEQLESDDYLHQGYERDPLYKLPLMARMQANIYKHRSDSRKVTET</sequence>
<keyword evidence="1" id="KW-0677">Repeat</keyword>
<accession>A0A3P8WYA3</accession>
<keyword evidence="3" id="KW-1185">Reference proteome</keyword>
<dbReference type="InterPro" id="IPR053064">
    <property type="entry name" value="Ankyrin-MYND_domain-protein"/>
</dbReference>
<reference evidence="2" key="3">
    <citation type="submission" date="2025-09" db="UniProtKB">
        <authorList>
            <consortium name="Ensembl"/>
        </authorList>
    </citation>
    <scope>IDENTIFICATION</scope>
</reference>
<dbReference type="Pfam" id="PF02493">
    <property type="entry name" value="MORN"/>
    <property type="match status" value="3"/>
</dbReference>
<dbReference type="AlphaFoldDB" id="A0A3P8WYA3"/>
<dbReference type="InParanoid" id="A0A3P8WYA3"/>
<proteinExistence type="predicted"/>
<evidence type="ECO:0000313" key="3">
    <source>
        <dbReference type="Proteomes" id="UP000265120"/>
    </source>
</evidence>
<dbReference type="STRING" id="244447.ENSCSEP00000030366"/>
<name>A0A3P8WYA3_CYNSE</name>
<dbReference type="SUPFAM" id="SSF82185">
    <property type="entry name" value="Histone H3 K4-specific methyltransferase SET7/9 N-terminal domain"/>
    <property type="match status" value="1"/>
</dbReference>
<evidence type="ECO:0000256" key="1">
    <source>
        <dbReference type="ARBA" id="ARBA00022737"/>
    </source>
</evidence>
<dbReference type="OMA" id="STCCWTA"/>
<organism evidence="2 3">
    <name type="scientific">Cynoglossus semilaevis</name>
    <name type="common">Tongue sole</name>
    <dbReference type="NCBI Taxonomy" id="244447"/>
    <lineage>
        <taxon>Eukaryota</taxon>
        <taxon>Metazoa</taxon>
        <taxon>Chordata</taxon>
        <taxon>Craniata</taxon>
        <taxon>Vertebrata</taxon>
        <taxon>Euteleostomi</taxon>
        <taxon>Actinopterygii</taxon>
        <taxon>Neopterygii</taxon>
        <taxon>Teleostei</taxon>
        <taxon>Neoteleostei</taxon>
        <taxon>Acanthomorphata</taxon>
        <taxon>Carangaria</taxon>
        <taxon>Pleuronectiformes</taxon>
        <taxon>Pleuronectoidei</taxon>
        <taxon>Cynoglossidae</taxon>
        <taxon>Cynoglossinae</taxon>
        <taxon>Cynoglossus</taxon>
    </lineage>
</organism>
<reference evidence="2 3" key="1">
    <citation type="journal article" date="2014" name="Nat. Genet.">
        <title>Whole-genome sequence of a flatfish provides insights into ZW sex chromosome evolution and adaptation to a benthic lifestyle.</title>
        <authorList>
            <person name="Chen S."/>
            <person name="Zhang G."/>
            <person name="Shao C."/>
            <person name="Huang Q."/>
            <person name="Liu G."/>
            <person name="Zhang P."/>
            <person name="Song W."/>
            <person name="An N."/>
            <person name="Chalopin D."/>
            <person name="Volff J.N."/>
            <person name="Hong Y."/>
            <person name="Li Q."/>
            <person name="Sha Z."/>
            <person name="Zhou H."/>
            <person name="Xie M."/>
            <person name="Yu Q."/>
            <person name="Liu Y."/>
            <person name="Xiang H."/>
            <person name="Wang N."/>
            <person name="Wu K."/>
            <person name="Yang C."/>
            <person name="Zhou Q."/>
            <person name="Liao X."/>
            <person name="Yang L."/>
            <person name="Hu Q."/>
            <person name="Zhang J."/>
            <person name="Meng L."/>
            <person name="Jin L."/>
            <person name="Tian Y."/>
            <person name="Lian J."/>
            <person name="Yang J."/>
            <person name="Miao G."/>
            <person name="Liu S."/>
            <person name="Liang Z."/>
            <person name="Yan F."/>
            <person name="Li Y."/>
            <person name="Sun B."/>
            <person name="Zhang H."/>
            <person name="Zhang J."/>
            <person name="Zhu Y."/>
            <person name="Du M."/>
            <person name="Zhao Y."/>
            <person name="Schartl M."/>
            <person name="Tang Q."/>
            <person name="Wang J."/>
        </authorList>
    </citation>
    <scope>NUCLEOTIDE SEQUENCE</scope>
</reference>
<dbReference type="SMART" id="SM00698">
    <property type="entry name" value="MORN"/>
    <property type="match status" value="3"/>
</dbReference>
<dbReference type="InterPro" id="IPR003409">
    <property type="entry name" value="MORN"/>
</dbReference>
<dbReference type="Ensembl" id="ENSCSET00000030770.1">
    <property type="protein sequence ID" value="ENSCSEP00000030366.1"/>
    <property type="gene ID" value="ENSCSEG00000019447.1"/>
</dbReference>
<dbReference type="GeneTree" id="ENSGT00460000041630"/>
<dbReference type="PANTHER" id="PTHR15897">
    <property type="entry name" value="ANKYRIN REPEAT AND MYND DOMAIN PROTEIN 1"/>
    <property type="match status" value="1"/>
</dbReference>
<evidence type="ECO:0008006" key="4">
    <source>
        <dbReference type="Google" id="ProtNLM"/>
    </source>
</evidence>
<evidence type="ECO:0000313" key="2">
    <source>
        <dbReference type="Ensembl" id="ENSCSEP00000030366.1"/>
    </source>
</evidence>
<protein>
    <recommendedName>
        <fullName evidence="4">Ankyrin repeat and MYND domain containing 1</fullName>
    </recommendedName>
</protein>
<dbReference type="Gene3D" id="2.20.110.10">
    <property type="entry name" value="Histone H3 K4-specific methyltransferase SET7/9 N-terminal domain"/>
    <property type="match status" value="1"/>
</dbReference>
<dbReference type="PANTHER" id="PTHR15897:SF2">
    <property type="entry name" value="ANKYRIN REPEAT AND MYND DOMAIN-CONTAINING PROTEIN 1"/>
    <property type="match status" value="1"/>
</dbReference>
<reference evidence="2" key="2">
    <citation type="submission" date="2025-08" db="UniProtKB">
        <authorList>
            <consortium name="Ensembl"/>
        </authorList>
    </citation>
    <scope>IDENTIFICATION</scope>
</reference>
<dbReference type="Proteomes" id="UP000265120">
    <property type="component" value="Chromosome 2"/>
</dbReference>